<evidence type="ECO:0000259" key="9">
    <source>
        <dbReference type="Pfam" id="PF09764"/>
    </source>
</evidence>
<keyword evidence="11" id="KW-1185">Reference proteome</keyword>
<evidence type="ECO:0000256" key="7">
    <source>
        <dbReference type="ARBA" id="ARBA00048768"/>
    </source>
</evidence>
<dbReference type="PANTHER" id="PTHR13035">
    <property type="entry name" value="PROTEIN N-TERMINAL GLUTAMINE AMIDOHYDROLASE"/>
    <property type="match status" value="1"/>
</dbReference>
<organism evidence="11">
    <name type="scientific">Naegleria gruberi</name>
    <name type="common">Amoeba</name>
    <dbReference type="NCBI Taxonomy" id="5762"/>
    <lineage>
        <taxon>Eukaryota</taxon>
        <taxon>Discoba</taxon>
        <taxon>Heterolobosea</taxon>
        <taxon>Tetramitia</taxon>
        <taxon>Eutetramitia</taxon>
        <taxon>Vahlkampfiidae</taxon>
        <taxon>Naegleria</taxon>
    </lineage>
</organism>
<evidence type="ECO:0000256" key="3">
    <source>
        <dbReference type="ARBA" id="ARBA00012718"/>
    </source>
</evidence>
<dbReference type="InterPro" id="IPR023128">
    <property type="entry name" value="Prot_N_Gln_amidohydro_ab_roll"/>
</dbReference>
<dbReference type="OrthoDB" id="191192at2759"/>
<dbReference type="GO" id="GO:0008418">
    <property type="term" value="F:protein-N-terminal asparagine amidohydrolase activity"/>
    <property type="evidence" value="ECO:0007669"/>
    <property type="project" value="UniProtKB-UniRule"/>
</dbReference>
<dbReference type="PANTHER" id="PTHR13035:SF0">
    <property type="entry name" value="PROTEIN N-TERMINAL GLUTAMINE AMIDOHYDROLASE"/>
    <property type="match status" value="1"/>
</dbReference>
<dbReference type="InterPro" id="IPR037132">
    <property type="entry name" value="N_Gln_amidohydro_ab_roll_sf"/>
</dbReference>
<dbReference type="Proteomes" id="UP000006671">
    <property type="component" value="Unassembled WGS sequence"/>
</dbReference>
<dbReference type="GO" id="GO:0005829">
    <property type="term" value="C:cytosol"/>
    <property type="evidence" value="ECO:0007669"/>
    <property type="project" value="TreeGrafter"/>
</dbReference>
<comment type="subunit">
    <text evidence="2 8">Monomer.</text>
</comment>
<dbReference type="STRING" id="5762.D2VSN4"/>
<dbReference type="OMA" id="WSESVIL"/>
<name>D2VSN4_NAEGR</name>
<dbReference type="KEGG" id="ngr:NAEGRDRAFT_72002"/>
<evidence type="ECO:0000256" key="2">
    <source>
        <dbReference type="ARBA" id="ARBA00011245"/>
    </source>
</evidence>
<dbReference type="GeneID" id="8855815"/>
<dbReference type="EMBL" id="GG738894">
    <property type="protein sequence ID" value="EFC40220.1"/>
    <property type="molecule type" value="Genomic_DNA"/>
</dbReference>
<dbReference type="GO" id="GO:0005634">
    <property type="term" value="C:nucleus"/>
    <property type="evidence" value="ECO:0007669"/>
    <property type="project" value="TreeGrafter"/>
</dbReference>
<proteinExistence type="inferred from homology"/>
<feature type="domain" description="Protein N-terminal glutamine amidohydrolase alpha beta roll" evidence="9">
    <location>
        <begin position="2"/>
        <end position="155"/>
    </location>
</feature>
<dbReference type="InterPro" id="IPR039733">
    <property type="entry name" value="NTAQ1"/>
</dbReference>
<evidence type="ECO:0000256" key="8">
    <source>
        <dbReference type="RuleBase" id="RU367082"/>
    </source>
</evidence>
<sequence>MFLSSDEKLLPMWYQNDTGGLIIWDYHVILVHKNSATQQSTVYDMDTRLDFPSTFESYIVNSFLLTFMIRNPSKRLCELMNCLKFRIVPACEFLKSFSSDRSHMINEEGEYSAKPPIYPPIRADPNTVMNLDDYRFMDRIDKGQILDLEQMCAFFGSNLDMLKDKFDTYFKE</sequence>
<dbReference type="RefSeq" id="XP_002672964.1">
    <property type="nucleotide sequence ID" value="XM_002672918.1"/>
</dbReference>
<reference evidence="10 11" key="1">
    <citation type="journal article" date="2010" name="Cell">
        <title>The genome of Naegleria gruberi illuminates early eukaryotic versatility.</title>
        <authorList>
            <person name="Fritz-Laylin L.K."/>
            <person name="Prochnik S.E."/>
            <person name="Ginger M.L."/>
            <person name="Dacks J.B."/>
            <person name="Carpenter M.L."/>
            <person name="Field M.C."/>
            <person name="Kuo A."/>
            <person name="Paredez A."/>
            <person name="Chapman J."/>
            <person name="Pham J."/>
            <person name="Shu S."/>
            <person name="Neupane R."/>
            <person name="Cipriano M."/>
            <person name="Mancuso J."/>
            <person name="Tu H."/>
            <person name="Salamov A."/>
            <person name="Lindquist E."/>
            <person name="Shapiro H."/>
            <person name="Lucas S."/>
            <person name="Grigoriev I.V."/>
            <person name="Cande W.Z."/>
            <person name="Fulton C."/>
            <person name="Rokhsar D.S."/>
            <person name="Dawson S.C."/>
        </authorList>
    </citation>
    <scope>NUCLEOTIDE SEQUENCE [LARGE SCALE GENOMIC DNA]</scope>
    <source>
        <strain evidence="10 11">NEG-M</strain>
    </source>
</reference>
<dbReference type="AlphaFoldDB" id="D2VSN4"/>
<comment type="function">
    <text evidence="8">Mediates the side-chain deamidation of N-terminal glutamine residues to glutamate, an important step in N-end rule pathway of protein degradation. Conversion of the resulting N-terminal glutamine to glutamate renders the protein susceptible to arginylation, polyubiquitination and degradation as specified by the N-end rule. Does not act on substrates with internal or C-terminal glutamine and does not act on non-glutamine residues in any position.</text>
</comment>
<dbReference type="GO" id="GO:0070773">
    <property type="term" value="F:protein-N-terminal glutamine amidohydrolase activity"/>
    <property type="evidence" value="ECO:0007669"/>
    <property type="project" value="UniProtKB-UniRule"/>
</dbReference>
<dbReference type="EC" id="3.5.1.122" evidence="3 8"/>
<evidence type="ECO:0000256" key="1">
    <source>
        <dbReference type="ARBA" id="ARBA00008985"/>
    </source>
</evidence>
<evidence type="ECO:0000256" key="5">
    <source>
        <dbReference type="ARBA" id="ARBA00022801"/>
    </source>
</evidence>
<dbReference type="InParanoid" id="D2VSN4"/>
<evidence type="ECO:0000256" key="6">
    <source>
        <dbReference type="ARBA" id="ARBA00029677"/>
    </source>
</evidence>
<accession>D2VSN4</accession>
<evidence type="ECO:0000313" key="10">
    <source>
        <dbReference type="EMBL" id="EFC40220.1"/>
    </source>
</evidence>
<protein>
    <recommendedName>
        <fullName evidence="4 8">Protein N-terminal glutamine amidohydrolase</fullName>
        <ecNumber evidence="3 8">3.5.1.122</ecNumber>
    </recommendedName>
    <alternativeName>
        <fullName evidence="6 8">Protein NH2-terminal glutamine deamidase</fullName>
    </alternativeName>
</protein>
<comment type="catalytic activity">
    <reaction evidence="7 8">
        <text>N-terminal L-glutaminyl-[protein] + H2O = N-terminal L-glutamyl-[protein] + NH4(+)</text>
        <dbReference type="Rhea" id="RHEA:50680"/>
        <dbReference type="Rhea" id="RHEA-COMP:12668"/>
        <dbReference type="Rhea" id="RHEA-COMP:12777"/>
        <dbReference type="ChEBI" id="CHEBI:15377"/>
        <dbReference type="ChEBI" id="CHEBI:28938"/>
        <dbReference type="ChEBI" id="CHEBI:64721"/>
        <dbReference type="ChEBI" id="CHEBI:64722"/>
        <dbReference type="EC" id="3.5.1.122"/>
    </reaction>
</comment>
<dbReference type="eggNOG" id="KOG3261">
    <property type="taxonomic scope" value="Eukaryota"/>
</dbReference>
<dbReference type="Pfam" id="PF09764">
    <property type="entry name" value="Nt_Gln_amidase"/>
    <property type="match status" value="1"/>
</dbReference>
<keyword evidence="5 8" id="KW-0378">Hydrolase</keyword>
<gene>
    <name evidence="10" type="ORF">NAEGRDRAFT_72002</name>
</gene>
<dbReference type="VEuPathDB" id="AmoebaDB:NAEGRDRAFT_72002"/>
<dbReference type="Gene3D" id="3.10.620.10">
    <property type="entry name" value="Protein N-terminal glutamine amidohydrolase, alpha beta roll"/>
    <property type="match status" value="1"/>
</dbReference>
<evidence type="ECO:0000313" key="11">
    <source>
        <dbReference type="Proteomes" id="UP000006671"/>
    </source>
</evidence>
<comment type="similarity">
    <text evidence="1 8">Belongs to the NTAQ1 family.</text>
</comment>
<evidence type="ECO:0000256" key="4">
    <source>
        <dbReference type="ARBA" id="ARBA00021247"/>
    </source>
</evidence>